<comment type="caution">
    <text evidence="4">The sequence shown here is derived from an EMBL/GenBank/DDBJ whole genome shotgun (WGS) entry which is preliminary data.</text>
</comment>
<feature type="compositionally biased region" description="Polar residues" evidence="1">
    <location>
        <begin position="17"/>
        <end position="27"/>
    </location>
</feature>
<dbReference type="AlphaFoldDB" id="A0A9W6XWC3"/>
<dbReference type="SUPFAM" id="SSF64268">
    <property type="entry name" value="PX domain"/>
    <property type="match status" value="1"/>
</dbReference>
<evidence type="ECO:0000256" key="1">
    <source>
        <dbReference type="SAM" id="MobiDB-lite"/>
    </source>
</evidence>
<dbReference type="Pfam" id="PF00787">
    <property type="entry name" value="PX"/>
    <property type="match status" value="1"/>
</dbReference>
<dbReference type="Proteomes" id="UP001165121">
    <property type="component" value="Unassembled WGS sequence"/>
</dbReference>
<dbReference type="Gene3D" id="3.30.1520.10">
    <property type="entry name" value="Phox-like domain"/>
    <property type="match status" value="1"/>
</dbReference>
<gene>
    <name evidence="4" type="ORF">Pfra01_001708100</name>
</gene>
<dbReference type="InterPro" id="IPR036871">
    <property type="entry name" value="PX_dom_sf"/>
</dbReference>
<accession>A0A9W6XWC3</accession>
<organism evidence="4 5">
    <name type="scientific">Phytophthora fragariaefolia</name>
    <dbReference type="NCBI Taxonomy" id="1490495"/>
    <lineage>
        <taxon>Eukaryota</taxon>
        <taxon>Sar</taxon>
        <taxon>Stramenopiles</taxon>
        <taxon>Oomycota</taxon>
        <taxon>Peronosporomycetes</taxon>
        <taxon>Peronosporales</taxon>
        <taxon>Peronosporaceae</taxon>
        <taxon>Phytophthora</taxon>
    </lineage>
</organism>
<sequence>MACALPSAPEQHRSPRPQKTGQRSAGPSTERKQRRGEASREESQAPAEFQAACCDCRTANFRVHLRALDGRLLRAIAKTFDAAMQSSADAVKPRARAVSSDNAKPTIVLNLPGVRVAVLTSAFDSLLHLDVTLSSAASLLLAAYVACVLAWNILSFVLALLAETAAFALISFYTFTGLAMLSMNATMPNAAPRHHSQPNKQAAPTLPLLRVDGATSLSRSALLVSKADDAAATKRKELEAPAARRRVLAHLNRNRLLVNVVPGDSRRRVDMNLGEASIRVGKAFMQAVPSQRKPRDIYVVRVDCGAQSATQEKHMNPVIMWDVTASFDEFKQLERELKKEIKTKKEWRGVKVPHLSSGAVLFVQPELTNHVLNARRTRLQAFVDAVRSDPVLSTTGSLRKFCQAY</sequence>
<dbReference type="EMBL" id="BSXT01001969">
    <property type="protein sequence ID" value="GMF46439.1"/>
    <property type="molecule type" value="Genomic_DNA"/>
</dbReference>
<feature type="compositionally biased region" description="Basic and acidic residues" evidence="1">
    <location>
        <begin position="29"/>
        <end position="43"/>
    </location>
</feature>
<feature type="domain" description="PX" evidence="3">
    <location>
        <begin position="320"/>
        <end position="402"/>
    </location>
</feature>
<dbReference type="CDD" id="cd06093">
    <property type="entry name" value="PX_domain"/>
    <property type="match status" value="1"/>
</dbReference>
<reference evidence="4" key="1">
    <citation type="submission" date="2023-04" db="EMBL/GenBank/DDBJ databases">
        <title>Phytophthora fragariaefolia NBRC 109709.</title>
        <authorList>
            <person name="Ichikawa N."/>
            <person name="Sato H."/>
            <person name="Tonouchi N."/>
        </authorList>
    </citation>
    <scope>NUCLEOTIDE SEQUENCE</scope>
    <source>
        <strain evidence="4">NBRC 109709</strain>
    </source>
</reference>
<name>A0A9W6XWC3_9STRA</name>
<evidence type="ECO:0000313" key="5">
    <source>
        <dbReference type="Proteomes" id="UP001165121"/>
    </source>
</evidence>
<protein>
    <submittedName>
        <fullName evidence="4">Unnamed protein product</fullName>
    </submittedName>
</protein>
<evidence type="ECO:0000259" key="3">
    <source>
        <dbReference type="Pfam" id="PF00787"/>
    </source>
</evidence>
<keyword evidence="2" id="KW-1133">Transmembrane helix</keyword>
<dbReference type="InterPro" id="IPR001683">
    <property type="entry name" value="PX_dom"/>
</dbReference>
<feature type="region of interest" description="Disordered" evidence="1">
    <location>
        <begin position="1"/>
        <end position="44"/>
    </location>
</feature>
<dbReference type="OrthoDB" id="166301at2759"/>
<keyword evidence="5" id="KW-1185">Reference proteome</keyword>
<feature type="transmembrane region" description="Helical" evidence="2">
    <location>
        <begin position="167"/>
        <end position="187"/>
    </location>
</feature>
<keyword evidence="2" id="KW-0812">Transmembrane</keyword>
<keyword evidence="2" id="KW-0472">Membrane</keyword>
<dbReference type="GO" id="GO:0035091">
    <property type="term" value="F:phosphatidylinositol binding"/>
    <property type="evidence" value="ECO:0007669"/>
    <property type="project" value="InterPro"/>
</dbReference>
<evidence type="ECO:0000256" key="2">
    <source>
        <dbReference type="SAM" id="Phobius"/>
    </source>
</evidence>
<evidence type="ECO:0000313" key="4">
    <source>
        <dbReference type="EMBL" id="GMF46439.1"/>
    </source>
</evidence>
<feature type="transmembrane region" description="Helical" evidence="2">
    <location>
        <begin position="139"/>
        <end position="161"/>
    </location>
</feature>
<proteinExistence type="predicted"/>